<dbReference type="Gene3D" id="1.10.287.470">
    <property type="entry name" value="Helix hairpin bin"/>
    <property type="match status" value="1"/>
</dbReference>
<feature type="transmembrane region" description="Helical" evidence="5">
    <location>
        <begin position="35"/>
        <end position="55"/>
    </location>
</feature>
<reference evidence="6 7" key="1">
    <citation type="submission" date="2016-10" db="EMBL/GenBank/DDBJ databases">
        <authorList>
            <person name="de Groot N.N."/>
        </authorList>
    </citation>
    <scope>NUCLEOTIDE SEQUENCE [LARGE SCALE GENOMIC DNA]</scope>
    <source>
        <strain evidence="6 7">LMG 18387</strain>
    </source>
</reference>
<dbReference type="Proteomes" id="UP000198606">
    <property type="component" value="Unassembled WGS sequence"/>
</dbReference>
<evidence type="ECO:0000256" key="1">
    <source>
        <dbReference type="ARBA" id="ARBA00004167"/>
    </source>
</evidence>
<evidence type="ECO:0000313" key="6">
    <source>
        <dbReference type="EMBL" id="SDH50713.1"/>
    </source>
</evidence>
<keyword evidence="4 5" id="KW-0472">Membrane</keyword>
<dbReference type="RefSeq" id="WP_084304265.1">
    <property type="nucleotide sequence ID" value="NZ_FNDG01000005.1"/>
</dbReference>
<gene>
    <name evidence="6" type="ORF">SAMN05216588_10579</name>
</gene>
<proteinExistence type="predicted"/>
<name>A0A1G8CZR8_9GAMM</name>
<evidence type="ECO:0000313" key="7">
    <source>
        <dbReference type="Proteomes" id="UP000198606"/>
    </source>
</evidence>
<dbReference type="AlphaFoldDB" id="A0A1G8CZR8"/>
<keyword evidence="2 5" id="KW-0812">Transmembrane</keyword>
<dbReference type="InterPro" id="IPR050739">
    <property type="entry name" value="MFP"/>
</dbReference>
<accession>A0A1G8CZR8</accession>
<evidence type="ECO:0000256" key="4">
    <source>
        <dbReference type="ARBA" id="ARBA00023136"/>
    </source>
</evidence>
<dbReference type="EMBL" id="FNDG01000005">
    <property type="protein sequence ID" value="SDH50713.1"/>
    <property type="molecule type" value="Genomic_DNA"/>
</dbReference>
<evidence type="ECO:0000256" key="3">
    <source>
        <dbReference type="ARBA" id="ARBA00022989"/>
    </source>
</evidence>
<comment type="subcellular location">
    <subcellularLocation>
        <location evidence="1">Membrane</location>
        <topology evidence="1">Single-pass membrane protein</topology>
    </subcellularLocation>
</comment>
<organism evidence="6 7">
    <name type="scientific">Phytopseudomonas flavescens</name>
    <dbReference type="NCBI Taxonomy" id="29435"/>
    <lineage>
        <taxon>Bacteria</taxon>
        <taxon>Pseudomonadati</taxon>
        <taxon>Pseudomonadota</taxon>
        <taxon>Gammaproteobacteria</taxon>
        <taxon>Pseudomonadales</taxon>
        <taxon>Pseudomonadaceae</taxon>
        <taxon>Phytopseudomonas</taxon>
    </lineage>
</organism>
<dbReference type="GO" id="GO:0016020">
    <property type="term" value="C:membrane"/>
    <property type="evidence" value="ECO:0007669"/>
    <property type="project" value="UniProtKB-SubCell"/>
</dbReference>
<sequence>MKIRFNSPKERHPTQDNGVEVLYAPGKRLAFRLRWYLILFLILLPALWLAGRYVLELVRIEAPALVRLPTMEVRAMQPGQVQTIRVQAGDHVEVGTPLVELDNPEWRLRLNLLQSSTAPAAAVPLGDLGARNRAVLQSLVERAAQRVNETRRLVRQGAATRGELAEAQNALDSRQAEWLAFERSLSGGGSSESERYERQQHLERQWLTGQLNHMKVSASEPGRVAEVIAVPGENVGPGTLLMRLERSGPAQLWVYLDPKDVEHATPGSQLDVRLPDGGWTRAEVINPAESANPLPSDLRQPFRSPTRGLMVPARFSEPLANEWRVDSLPVRVRFPNERFSLFGKRF</sequence>
<dbReference type="PANTHER" id="PTHR30386:SF26">
    <property type="entry name" value="TRANSPORT PROTEIN COMB"/>
    <property type="match status" value="1"/>
</dbReference>
<dbReference type="PANTHER" id="PTHR30386">
    <property type="entry name" value="MEMBRANE FUSION SUBUNIT OF EMRAB-TOLC MULTIDRUG EFFLUX PUMP"/>
    <property type="match status" value="1"/>
</dbReference>
<dbReference type="STRING" id="29435.SAMN05216588_10579"/>
<dbReference type="Gene3D" id="2.40.50.100">
    <property type="match status" value="1"/>
</dbReference>
<protein>
    <submittedName>
        <fullName evidence="6">Multidrug resistance efflux pump</fullName>
    </submittedName>
</protein>
<keyword evidence="3 5" id="KW-1133">Transmembrane helix</keyword>
<evidence type="ECO:0000256" key="5">
    <source>
        <dbReference type="SAM" id="Phobius"/>
    </source>
</evidence>
<evidence type="ECO:0000256" key="2">
    <source>
        <dbReference type="ARBA" id="ARBA00022692"/>
    </source>
</evidence>